<keyword evidence="4 9" id="KW-0489">Methyltransferase</keyword>
<protein>
    <recommendedName>
        <fullName evidence="9">Methylated-DNA--protein-cysteine methyltransferase</fullName>
        <ecNumber evidence="9">2.1.1.63</ecNumber>
    </recommendedName>
    <alternativeName>
        <fullName evidence="9">6-O-methylguanine-DNA methyltransferase</fullName>
        <shortName evidence="9">MGMT</shortName>
    </alternativeName>
    <alternativeName>
        <fullName evidence="9">O-6-methylguanine-DNA-alkyltransferase</fullName>
    </alternativeName>
</protein>
<feature type="active site" description="Nucleophile; methyl group acceptor" evidence="9">
    <location>
        <position position="124"/>
    </location>
</feature>
<dbReference type="InterPro" id="IPR014048">
    <property type="entry name" value="MethylDNA_cys_MeTrfase_DNA-bd"/>
</dbReference>
<proteinExistence type="inferred from homology"/>
<comment type="function">
    <text evidence="9">Involved in the cellular defense against the biological effects of O6-methylguanine (O6-MeG) and O4-methylthymine (O4-MeT) in DNA. Repairs the methylated nucleobase in DNA by stoichiometrically transferring the methyl group to a cysteine residue in the enzyme. This is a suicide reaction: the enzyme is irreversibly inactivated.</text>
</comment>
<dbReference type="EMBL" id="CM001377">
    <property type="protein sequence ID" value="EHM10186.1"/>
    <property type="molecule type" value="Genomic_DNA"/>
</dbReference>
<dbReference type="Gene3D" id="3.30.160.70">
    <property type="entry name" value="Methylated DNA-protein cysteine methyltransferase domain"/>
    <property type="match status" value="1"/>
</dbReference>
<dbReference type="AlphaFoldDB" id="H0US97"/>
<comment type="similarity">
    <text evidence="2 9">Belongs to the MGMT family.</text>
</comment>
<dbReference type="Pfam" id="PF02870">
    <property type="entry name" value="Methyltransf_1N"/>
    <property type="match status" value="1"/>
</dbReference>
<dbReference type="eggNOG" id="COG0350">
    <property type="taxonomic scope" value="Bacteria"/>
</dbReference>
<keyword evidence="3 9" id="KW-0963">Cytoplasm</keyword>
<evidence type="ECO:0000256" key="7">
    <source>
        <dbReference type="ARBA" id="ARBA00023204"/>
    </source>
</evidence>
<gene>
    <name evidence="12" type="ORF">TheveDRAFT_1061</name>
</gene>
<dbReference type="Proteomes" id="UP000005730">
    <property type="component" value="Chromosome"/>
</dbReference>
<dbReference type="CDD" id="cd06445">
    <property type="entry name" value="ATase"/>
    <property type="match status" value="1"/>
</dbReference>
<dbReference type="PROSITE" id="PS00374">
    <property type="entry name" value="MGMT"/>
    <property type="match status" value="1"/>
</dbReference>
<dbReference type="RefSeq" id="WP_006583680.1">
    <property type="nucleotide sequence ID" value="NZ_CM001377.1"/>
</dbReference>
<dbReference type="InterPro" id="IPR001497">
    <property type="entry name" value="MethylDNA_cys_MeTrfase_AS"/>
</dbReference>
<dbReference type="SUPFAM" id="SSF53155">
    <property type="entry name" value="Methylated DNA-protein cysteine methyltransferase domain"/>
    <property type="match status" value="1"/>
</dbReference>
<keyword evidence="13" id="KW-1185">Reference proteome</keyword>
<evidence type="ECO:0000256" key="3">
    <source>
        <dbReference type="ARBA" id="ARBA00022490"/>
    </source>
</evidence>
<evidence type="ECO:0000259" key="10">
    <source>
        <dbReference type="Pfam" id="PF01035"/>
    </source>
</evidence>
<reference evidence="12 13" key="1">
    <citation type="submission" date="2011-10" db="EMBL/GenBank/DDBJ databases">
        <title>The Noncontiguous Finished genome of Thermanaerovibrio velox DSM 12556.</title>
        <authorList>
            <consortium name="US DOE Joint Genome Institute (JGI-PGF)"/>
            <person name="Lucas S."/>
            <person name="Copeland A."/>
            <person name="Lapidus A."/>
            <person name="Glavina del Rio T."/>
            <person name="Dalin E."/>
            <person name="Tice H."/>
            <person name="Bruce D."/>
            <person name="Goodwin L."/>
            <person name="Pitluck S."/>
            <person name="Peters L."/>
            <person name="Mikhailova N."/>
            <person name="Teshima H."/>
            <person name="Kyrpides N."/>
            <person name="Mavromatis K."/>
            <person name="Ivanova N."/>
            <person name="Markowitz V."/>
            <person name="Cheng J.-F."/>
            <person name="Hugenholtz P."/>
            <person name="Woyke T."/>
            <person name="Wu D."/>
            <person name="Spring S."/>
            <person name="Brambilla E.-M."/>
            <person name="Klenk H.-P."/>
            <person name="Eisen J.A."/>
        </authorList>
    </citation>
    <scope>NUCLEOTIDE SEQUENCE [LARGE SCALE GENOMIC DNA]</scope>
    <source>
        <strain evidence="12 13">DSM 12556</strain>
    </source>
</reference>
<dbReference type="STRING" id="926567.TheveDRAFT_1061"/>
<feature type="domain" description="Methylguanine DNA methyltransferase ribonuclease-like" evidence="11">
    <location>
        <begin position="7"/>
        <end position="68"/>
    </location>
</feature>
<evidence type="ECO:0000256" key="8">
    <source>
        <dbReference type="ARBA" id="ARBA00049348"/>
    </source>
</evidence>
<keyword evidence="6 9" id="KW-0227">DNA damage</keyword>
<dbReference type="InterPro" id="IPR008332">
    <property type="entry name" value="MethylG_MeTrfase_N"/>
</dbReference>
<dbReference type="GO" id="GO:0003908">
    <property type="term" value="F:methylated-DNA-[protein]-cysteine S-methyltransferase activity"/>
    <property type="evidence" value="ECO:0007669"/>
    <property type="project" value="UniProtKB-UniRule"/>
</dbReference>
<comment type="catalytic activity">
    <reaction evidence="8 9">
        <text>a 6-O-methyl-2'-deoxyguanosine in DNA + L-cysteinyl-[protein] = S-methyl-L-cysteinyl-[protein] + a 2'-deoxyguanosine in DNA</text>
        <dbReference type="Rhea" id="RHEA:24000"/>
        <dbReference type="Rhea" id="RHEA-COMP:10131"/>
        <dbReference type="Rhea" id="RHEA-COMP:10132"/>
        <dbReference type="Rhea" id="RHEA-COMP:11367"/>
        <dbReference type="Rhea" id="RHEA-COMP:11368"/>
        <dbReference type="ChEBI" id="CHEBI:29950"/>
        <dbReference type="ChEBI" id="CHEBI:82612"/>
        <dbReference type="ChEBI" id="CHEBI:85445"/>
        <dbReference type="ChEBI" id="CHEBI:85448"/>
        <dbReference type="EC" id="2.1.1.63"/>
    </reaction>
</comment>
<name>H0US97_9BACT</name>
<dbReference type="GO" id="GO:0005737">
    <property type="term" value="C:cytoplasm"/>
    <property type="evidence" value="ECO:0007669"/>
    <property type="project" value="UniProtKB-SubCell"/>
</dbReference>
<dbReference type="InterPro" id="IPR036631">
    <property type="entry name" value="MGMT_N_sf"/>
</dbReference>
<evidence type="ECO:0000313" key="12">
    <source>
        <dbReference type="EMBL" id="EHM10186.1"/>
    </source>
</evidence>
<dbReference type="InterPro" id="IPR036388">
    <property type="entry name" value="WH-like_DNA-bd_sf"/>
</dbReference>
<evidence type="ECO:0000256" key="1">
    <source>
        <dbReference type="ARBA" id="ARBA00001286"/>
    </source>
</evidence>
<evidence type="ECO:0000313" key="13">
    <source>
        <dbReference type="Proteomes" id="UP000005730"/>
    </source>
</evidence>
<dbReference type="InterPro" id="IPR023546">
    <property type="entry name" value="MGMT"/>
</dbReference>
<evidence type="ECO:0000256" key="2">
    <source>
        <dbReference type="ARBA" id="ARBA00008711"/>
    </source>
</evidence>
<dbReference type="GO" id="GO:0032259">
    <property type="term" value="P:methylation"/>
    <property type="evidence" value="ECO:0007669"/>
    <property type="project" value="UniProtKB-KW"/>
</dbReference>
<feature type="domain" description="Methylated-DNA-[protein]-cysteine S-methyltransferase DNA binding" evidence="10">
    <location>
        <begin position="74"/>
        <end position="153"/>
    </location>
</feature>
<dbReference type="InterPro" id="IPR036217">
    <property type="entry name" value="MethylDNA_cys_MeTrfase_DNAb"/>
</dbReference>
<evidence type="ECO:0000256" key="6">
    <source>
        <dbReference type="ARBA" id="ARBA00022763"/>
    </source>
</evidence>
<comment type="subcellular location">
    <subcellularLocation>
        <location evidence="9">Cytoplasm</location>
    </subcellularLocation>
</comment>
<keyword evidence="5 9" id="KW-0808">Transferase</keyword>
<evidence type="ECO:0000259" key="11">
    <source>
        <dbReference type="Pfam" id="PF02870"/>
    </source>
</evidence>
<evidence type="ECO:0000256" key="5">
    <source>
        <dbReference type="ARBA" id="ARBA00022679"/>
    </source>
</evidence>
<dbReference type="OrthoDB" id="9802228at2"/>
<accession>H0US97</accession>
<keyword evidence="7 9" id="KW-0234">DNA repair</keyword>
<organism evidence="12 13">
    <name type="scientific">Thermanaerovibrio velox DSM 12556</name>
    <dbReference type="NCBI Taxonomy" id="926567"/>
    <lineage>
        <taxon>Bacteria</taxon>
        <taxon>Thermotogati</taxon>
        <taxon>Synergistota</taxon>
        <taxon>Synergistia</taxon>
        <taxon>Synergistales</taxon>
        <taxon>Synergistaceae</taxon>
        <taxon>Thermanaerovibrio</taxon>
    </lineage>
</organism>
<dbReference type="HOGENOM" id="CLU_000445_52_2_0"/>
<comment type="miscellaneous">
    <text evidence="9">This enzyme catalyzes only one turnover and therefore is not strictly catalytic. According to one definition, an enzyme is a biocatalyst that acts repeatedly and over many reaction cycles.</text>
</comment>
<dbReference type="EC" id="2.1.1.63" evidence="9"/>
<dbReference type="NCBIfam" id="TIGR00589">
    <property type="entry name" value="ogt"/>
    <property type="match status" value="1"/>
</dbReference>
<evidence type="ECO:0000256" key="9">
    <source>
        <dbReference type="HAMAP-Rule" id="MF_00772"/>
    </source>
</evidence>
<dbReference type="Gene3D" id="1.10.10.10">
    <property type="entry name" value="Winged helix-like DNA-binding domain superfamily/Winged helix DNA-binding domain"/>
    <property type="match status" value="1"/>
</dbReference>
<sequence>MCGKSIGTISTPIGPIMVTAEGDAITGIKVIVGQEPKGCCPSPVVQNAMEQLIEYFEGKRREFHLRVEPRGTTFQRQVFNALTGIPYGQTQSYGDIAKSMGSPMAARAVGRACAANPIIIVIPCHRVVGRNGLGGFSAPGGSETKVFLINLERSNPTK</sequence>
<dbReference type="HAMAP" id="MF_00772">
    <property type="entry name" value="OGT"/>
    <property type="match status" value="1"/>
</dbReference>
<dbReference type="PANTHER" id="PTHR10815:SF13">
    <property type="entry name" value="METHYLATED-DNA--PROTEIN-CYSTEINE METHYLTRANSFERASE"/>
    <property type="match status" value="1"/>
</dbReference>
<dbReference type="SUPFAM" id="SSF46767">
    <property type="entry name" value="Methylated DNA-protein cysteine methyltransferase, C-terminal domain"/>
    <property type="match status" value="1"/>
</dbReference>
<comment type="catalytic activity">
    <reaction evidence="1 9">
        <text>a 4-O-methyl-thymidine in DNA + L-cysteinyl-[protein] = a thymidine in DNA + S-methyl-L-cysteinyl-[protein]</text>
        <dbReference type="Rhea" id="RHEA:53428"/>
        <dbReference type="Rhea" id="RHEA-COMP:10131"/>
        <dbReference type="Rhea" id="RHEA-COMP:10132"/>
        <dbReference type="Rhea" id="RHEA-COMP:13555"/>
        <dbReference type="Rhea" id="RHEA-COMP:13556"/>
        <dbReference type="ChEBI" id="CHEBI:29950"/>
        <dbReference type="ChEBI" id="CHEBI:82612"/>
        <dbReference type="ChEBI" id="CHEBI:137386"/>
        <dbReference type="ChEBI" id="CHEBI:137387"/>
        <dbReference type="EC" id="2.1.1.63"/>
    </reaction>
</comment>
<dbReference type="PANTHER" id="PTHR10815">
    <property type="entry name" value="METHYLATED-DNA--PROTEIN-CYSTEINE METHYLTRANSFERASE"/>
    <property type="match status" value="1"/>
</dbReference>
<dbReference type="GO" id="GO:0006307">
    <property type="term" value="P:DNA alkylation repair"/>
    <property type="evidence" value="ECO:0007669"/>
    <property type="project" value="UniProtKB-UniRule"/>
</dbReference>
<dbReference type="Pfam" id="PF01035">
    <property type="entry name" value="DNA_binding_1"/>
    <property type="match status" value="1"/>
</dbReference>
<evidence type="ECO:0000256" key="4">
    <source>
        <dbReference type="ARBA" id="ARBA00022603"/>
    </source>
</evidence>
<dbReference type="FunFam" id="1.10.10.10:FF:000214">
    <property type="entry name" value="Methylated-DNA--protein-cysteine methyltransferase"/>
    <property type="match status" value="1"/>
</dbReference>